<dbReference type="GeneID" id="74946574"/>
<evidence type="ECO:0000256" key="5">
    <source>
        <dbReference type="ARBA" id="ARBA00023136"/>
    </source>
</evidence>
<sequence>MAVADGLVTWVHLICASIWVGGSIFIAAVAVPVLRSHTKSVEELVGLMVKLGRQFNKVTVPAFAILIVSGIYNARAFMSEPGALLDSTYGILLLIKIILVLATVGAYVVHVRILNADMERRILSGNAGALYVQSVRSKIIHLGRIIVILSIVILLLAALLDSGGL</sequence>
<gene>
    <name evidence="8" type="ORF">NVIE_013130</name>
</gene>
<proteinExistence type="predicted"/>
<dbReference type="Pfam" id="PF05425">
    <property type="entry name" value="CopD"/>
    <property type="match status" value="1"/>
</dbReference>
<feature type="domain" description="Copper resistance protein D" evidence="7">
    <location>
        <begin position="52"/>
        <end position="160"/>
    </location>
</feature>
<dbReference type="HOGENOM" id="CLU_136219_0_0_2"/>
<keyword evidence="4 6" id="KW-1133">Transmembrane helix</keyword>
<accession>A0A060HJ45</accession>
<feature type="transmembrane region" description="Helical" evidence="6">
    <location>
        <begin position="89"/>
        <end position="111"/>
    </location>
</feature>
<dbReference type="GO" id="GO:0006825">
    <property type="term" value="P:copper ion transport"/>
    <property type="evidence" value="ECO:0007669"/>
    <property type="project" value="InterPro"/>
</dbReference>
<comment type="subcellular location">
    <subcellularLocation>
        <location evidence="1">Cell membrane</location>
        <topology evidence="1">Multi-pass membrane protein</topology>
    </subcellularLocation>
</comment>
<dbReference type="PANTHER" id="PTHR34820">
    <property type="entry name" value="INNER MEMBRANE PROTEIN YEBZ"/>
    <property type="match status" value="1"/>
</dbReference>
<feature type="transmembrane region" description="Helical" evidence="6">
    <location>
        <begin position="142"/>
        <end position="160"/>
    </location>
</feature>
<protein>
    <submittedName>
        <fullName evidence="8">Copper resistance protein CopD</fullName>
    </submittedName>
</protein>
<dbReference type="RefSeq" id="WP_084790666.1">
    <property type="nucleotide sequence ID" value="NZ_CP007536.1"/>
</dbReference>
<keyword evidence="9" id="KW-1185">Reference proteome</keyword>
<feature type="transmembrane region" description="Helical" evidence="6">
    <location>
        <begin position="6"/>
        <end position="34"/>
    </location>
</feature>
<dbReference type="Proteomes" id="UP000027093">
    <property type="component" value="Chromosome"/>
</dbReference>
<evidence type="ECO:0000256" key="3">
    <source>
        <dbReference type="ARBA" id="ARBA00022692"/>
    </source>
</evidence>
<dbReference type="EMBL" id="CP007536">
    <property type="protein sequence ID" value="AIC15548.1"/>
    <property type="molecule type" value="Genomic_DNA"/>
</dbReference>
<keyword evidence="3 6" id="KW-0812">Transmembrane</keyword>
<organism evidence="8 9">
    <name type="scientific">Nitrososphaera viennensis EN76</name>
    <dbReference type="NCBI Taxonomy" id="926571"/>
    <lineage>
        <taxon>Archaea</taxon>
        <taxon>Nitrososphaerota</taxon>
        <taxon>Nitrososphaeria</taxon>
        <taxon>Nitrososphaerales</taxon>
        <taxon>Nitrososphaeraceae</taxon>
        <taxon>Nitrososphaera</taxon>
    </lineage>
</organism>
<dbReference type="InterPro" id="IPR008457">
    <property type="entry name" value="Cu-R_CopD_dom"/>
</dbReference>
<evidence type="ECO:0000256" key="2">
    <source>
        <dbReference type="ARBA" id="ARBA00022475"/>
    </source>
</evidence>
<evidence type="ECO:0000313" key="8">
    <source>
        <dbReference type="EMBL" id="AIC15548.1"/>
    </source>
</evidence>
<evidence type="ECO:0000313" key="9">
    <source>
        <dbReference type="Proteomes" id="UP000027093"/>
    </source>
</evidence>
<evidence type="ECO:0000256" key="6">
    <source>
        <dbReference type="SAM" id="Phobius"/>
    </source>
</evidence>
<evidence type="ECO:0000256" key="4">
    <source>
        <dbReference type="ARBA" id="ARBA00022989"/>
    </source>
</evidence>
<name>A0A060HJ45_9ARCH</name>
<evidence type="ECO:0000259" key="7">
    <source>
        <dbReference type="Pfam" id="PF05425"/>
    </source>
</evidence>
<dbReference type="AlphaFoldDB" id="A0A060HJ45"/>
<keyword evidence="2" id="KW-1003">Cell membrane</keyword>
<dbReference type="OrthoDB" id="4981at2157"/>
<dbReference type="PANTHER" id="PTHR34820:SF4">
    <property type="entry name" value="INNER MEMBRANE PROTEIN YEBZ"/>
    <property type="match status" value="1"/>
</dbReference>
<dbReference type="KEGG" id="nvn:NVIE_013130"/>
<feature type="transmembrane region" description="Helical" evidence="6">
    <location>
        <begin position="55"/>
        <end position="77"/>
    </location>
</feature>
<keyword evidence="5 6" id="KW-0472">Membrane</keyword>
<dbReference type="GO" id="GO:0005886">
    <property type="term" value="C:plasma membrane"/>
    <property type="evidence" value="ECO:0007669"/>
    <property type="project" value="UniProtKB-SubCell"/>
</dbReference>
<dbReference type="InterPro" id="IPR032694">
    <property type="entry name" value="CopC/D"/>
</dbReference>
<reference evidence="8 9" key="1">
    <citation type="journal article" date="2014" name="Int. J. Syst. Evol. Microbiol.">
        <title>Nitrososphaera viennensis gen. nov., sp. nov., an aerobic and mesophilic, ammonia-oxidizing archaeon from soil and a member of the archaeal phylum Thaumarchaeota.</title>
        <authorList>
            <person name="Stieglmeier M."/>
            <person name="Klingl A."/>
            <person name="Alves R.J."/>
            <person name="Rittmann S.K."/>
            <person name="Melcher M."/>
            <person name="Leisch N."/>
            <person name="Schleper C."/>
        </authorList>
    </citation>
    <scope>NUCLEOTIDE SEQUENCE [LARGE SCALE GENOMIC DNA]</scope>
    <source>
        <strain evidence="8">EN76</strain>
    </source>
</reference>
<evidence type="ECO:0000256" key="1">
    <source>
        <dbReference type="ARBA" id="ARBA00004651"/>
    </source>
</evidence>